<organism evidence="7 8">
    <name type="scientific">Halosimplex rubrum</name>
    <dbReference type="NCBI Taxonomy" id="869889"/>
    <lineage>
        <taxon>Archaea</taxon>
        <taxon>Methanobacteriati</taxon>
        <taxon>Methanobacteriota</taxon>
        <taxon>Stenosarchaea group</taxon>
        <taxon>Halobacteria</taxon>
        <taxon>Halobacteriales</taxon>
        <taxon>Haloarculaceae</taxon>
        <taxon>Halosimplex</taxon>
    </lineage>
</organism>
<accession>A0A7D5TBJ6</accession>
<feature type="region of interest" description="Disordered" evidence="5">
    <location>
        <begin position="1"/>
        <end position="116"/>
    </location>
</feature>
<feature type="region of interest" description="Disordered" evidence="5">
    <location>
        <begin position="323"/>
        <end position="345"/>
    </location>
</feature>
<name>A0A7D5TBJ6_9EURY</name>
<evidence type="ECO:0000256" key="3">
    <source>
        <dbReference type="ARBA" id="ARBA00022989"/>
    </source>
</evidence>
<dbReference type="RefSeq" id="WP_179910396.1">
    <property type="nucleotide sequence ID" value="NZ_CP058910.1"/>
</dbReference>
<evidence type="ECO:0000256" key="1">
    <source>
        <dbReference type="ARBA" id="ARBA00004370"/>
    </source>
</evidence>
<dbReference type="GO" id="GO:0006465">
    <property type="term" value="P:signal peptide processing"/>
    <property type="evidence" value="ECO:0007669"/>
    <property type="project" value="InterPro"/>
</dbReference>
<feature type="compositionally biased region" description="Basic and acidic residues" evidence="5">
    <location>
        <begin position="101"/>
        <end position="116"/>
    </location>
</feature>
<dbReference type="GO" id="GO:0004252">
    <property type="term" value="F:serine-type endopeptidase activity"/>
    <property type="evidence" value="ECO:0007669"/>
    <property type="project" value="InterPro"/>
</dbReference>
<dbReference type="InterPro" id="IPR036286">
    <property type="entry name" value="LexA/Signal_pep-like_sf"/>
</dbReference>
<feature type="compositionally biased region" description="Basic and acidic residues" evidence="5">
    <location>
        <begin position="46"/>
        <end position="72"/>
    </location>
</feature>
<feature type="transmembrane region" description="Helical" evidence="6">
    <location>
        <begin position="121"/>
        <end position="146"/>
    </location>
</feature>
<gene>
    <name evidence="7" type="ORF">HZS55_03675</name>
</gene>
<feature type="compositionally biased region" description="Low complexity" evidence="5">
    <location>
        <begin position="75"/>
        <end position="94"/>
    </location>
</feature>
<feature type="compositionally biased region" description="Low complexity" evidence="5">
    <location>
        <begin position="323"/>
        <end position="333"/>
    </location>
</feature>
<keyword evidence="2 6" id="KW-0812">Transmembrane</keyword>
<dbReference type="InterPro" id="IPR019533">
    <property type="entry name" value="Peptidase_S26"/>
</dbReference>
<keyword evidence="8" id="KW-1185">Reference proteome</keyword>
<dbReference type="SUPFAM" id="SSF51306">
    <property type="entry name" value="LexA/Signal peptidase"/>
    <property type="match status" value="1"/>
</dbReference>
<evidence type="ECO:0000256" key="6">
    <source>
        <dbReference type="SAM" id="Phobius"/>
    </source>
</evidence>
<sequence>MSPPRDDESPSESPDGPVRGSGSGEADDGALDDGNTDPERPGGASSDREDTGVDEGRDAEADGERGPEDRTGVPETGESAAGGTEAGVAVNGGEPTADAPPVRHRDGDESETTERSGVRTFVVDVVSSALAVLLVGALLFAVSGVWPPMVAIESSSMAPHMQTGDLVFVMEEQRFPGDGAVAGSGIVTLESGRETDYTMFQRPGDVIVYKPDGNDGTTPIIHRAMFYVEEGENWYEEADRQSIGRFSECGESPDEALPYCPAPHAGFITKGDANGGYDQAQADPLSAPVKPEWVVGTAEVRVPKLGCIRLRNERCLGGSRAATTGTTLATGTADRSAVNRSAAAR</sequence>
<dbReference type="CDD" id="cd06530">
    <property type="entry name" value="S26_SPase_I"/>
    <property type="match status" value="1"/>
</dbReference>
<dbReference type="Proteomes" id="UP000509667">
    <property type="component" value="Chromosome"/>
</dbReference>
<protein>
    <submittedName>
        <fullName evidence="7">S26 family signal peptidase</fullName>
    </submittedName>
</protein>
<comment type="subcellular location">
    <subcellularLocation>
        <location evidence="1">Membrane</location>
    </subcellularLocation>
</comment>
<dbReference type="EMBL" id="CP058910">
    <property type="protein sequence ID" value="QLH76456.1"/>
    <property type="molecule type" value="Genomic_DNA"/>
</dbReference>
<proteinExistence type="predicted"/>
<keyword evidence="4 6" id="KW-0472">Membrane</keyword>
<feature type="compositionally biased region" description="Acidic residues" evidence="5">
    <location>
        <begin position="25"/>
        <end position="36"/>
    </location>
</feature>
<dbReference type="KEGG" id="hrr:HZS55_03675"/>
<reference evidence="7 8" key="1">
    <citation type="submission" date="2020-07" db="EMBL/GenBank/DDBJ databases">
        <title>Halosimplex pelagicum sp. nov. and Halosimplex rubrum sp. nov., isolated from salted brown alga Laminaria, and emended description of the genus Halosimplex.</title>
        <authorList>
            <person name="Cui H."/>
        </authorList>
    </citation>
    <scope>NUCLEOTIDE SEQUENCE [LARGE SCALE GENOMIC DNA]</scope>
    <source>
        <strain evidence="7 8">R27</strain>
    </source>
</reference>
<dbReference type="AlphaFoldDB" id="A0A7D5TBJ6"/>
<dbReference type="GeneID" id="56076932"/>
<evidence type="ECO:0000313" key="7">
    <source>
        <dbReference type="EMBL" id="QLH76456.1"/>
    </source>
</evidence>
<dbReference type="PANTHER" id="PTHR10806:SF6">
    <property type="entry name" value="SIGNAL PEPTIDASE COMPLEX CATALYTIC SUBUNIT SEC11"/>
    <property type="match status" value="1"/>
</dbReference>
<evidence type="ECO:0000256" key="2">
    <source>
        <dbReference type="ARBA" id="ARBA00022692"/>
    </source>
</evidence>
<evidence type="ECO:0000256" key="5">
    <source>
        <dbReference type="SAM" id="MobiDB-lite"/>
    </source>
</evidence>
<dbReference type="InterPro" id="IPR001733">
    <property type="entry name" value="Peptidase_S26B"/>
</dbReference>
<dbReference type="PANTHER" id="PTHR10806">
    <property type="entry name" value="SIGNAL PEPTIDASE COMPLEX CATALYTIC SUBUNIT SEC11"/>
    <property type="match status" value="1"/>
</dbReference>
<keyword evidence="3 6" id="KW-1133">Transmembrane helix</keyword>
<dbReference type="GO" id="GO:0016020">
    <property type="term" value="C:membrane"/>
    <property type="evidence" value="ECO:0007669"/>
    <property type="project" value="UniProtKB-SubCell"/>
</dbReference>
<evidence type="ECO:0000313" key="8">
    <source>
        <dbReference type="Proteomes" id="UP000509667"/>
    </source>
</evidence>
<evidence type="ECO:0000256" key="4">
    <source>
        <dbReference type="ARBA" id="ARBA00023136"/>
    </source>
</evidence>
<dbReference type="OrthoDB" id="4822at2157"/>